<dbReference type="AlphaFoldDB" id="A0A0C9ZLA7"/>
<dbReference type="InParanoid" id="A0A0C9ZLA7"/>
<evidence type="ECO:0000313" key="1">
    <source>
        <dbReference type="EMBL" id="KIK38280.1"/>
    </source>
</evidence>
<accession>A0A0C9ZLA7</accession>
<name>A0A0C9ZLA7_9AGAM</name>
<dbReference type="OrthoDB" id="2692771at2759"/>
<reference evidence="2" key="2">
    <citation type="submission" date="2015-01" db="EMBL/GenBank/DDBJ databases">
        <title>Evolutionary Origins and Diversification of the Mycorrhizal Mutualists.</title>
        <authorList>
            <consortium name="DOE Joint Genome Institute"/>
            <consortium name="Mycorrhizal Genomics Consortium"/>
            <person name="Kohler A."/>
            <person name="Kuo A."/>
            <person name="Nagy L.G."/>
            <person name="Floudas D."/>
            <person name="Copeland A."/>
            <person name="Barry K.W."/>
            <person name="Cichocki N."/>
            <person name="Veneault-Fourrey C."/>
            <person name="LaButti K."/>
            <person name="Lindquist E.A."/>
            <person name="Lipzen A."/>
            <person name="Lundell T."/>
            <person name="Morin E."/>
            <person name="Murat C."/>
            <person name="Riley R."/>
            <person name="Ohm R."/>
            <person name="Sun H."/>
            <person name="Tunlid A."/>
            <person name="Henrissat B."/>
            <person name="Grigoriev I.V."/>
            <person name="Hibbett D.S."/>
            <person name="Martin F."/>
        </authorList>
    </citation>
    <scope>NUCLEOTIDE SEQUENCE [LARGE SCALE GENOMIC DNA]</scope>
    <source>
        <strain evidence="2">UH-Slu-Lm8-n1</strain>
    </source>
</reference>
<evidence type="ECO:0000313" key="2">
    <source>
        <dbReference type="Proteomes" id="UP000054485"/>
    </source>
</evidence>
<reference evidence="1 2" key="1">
    <citation type="submission" date="2014-04" db="EMBL/GenBank/DDBJ databases">
        <authorList>
            <consortium name="DOE Joint Genome Institute"/>
            <person name="Kuo A."/>
            <person name="Ruytinx J."/>
            <person name="Rineau F."/>
            <person name="Colpaert J."/>
            <person name="Kohler A."/>
            <person name="Nagy L.G."/>
            <person name="Floudas D."/>
            <person name="Copeland A."/>
            <person name="Barry K.W."/>
            <person name="Cichocki N."/>
            <person name="Veneault-Fourrey C."/>
            <person name="LaButti K."/>
            <person name="Lindquist E.A."/>
            <person name="Lipzen A."/>
            <person name="Lundell T."/>
            <person name="Morin E."/>
            <person name="Murat C."/>
            <person name="Sun H."/>
            <person name="Tunlid A."/>
            <person name="Henrissat B."/>
            <person name="Grigoriev I.V."/>
            <person name="Hibbett D.S."/>
            <person name="Martin F."/>
            <person name="Nordberg H.P."/>
            <person name="Cantor M.N."/>
            <person name="Hua S.X."/>
        </authorList>
    </citation>
    <scope>NUCLEOTIDE SEQUENCE [LARGE SCALE GENOMIC DNA]</scope>
    <source>
        <strain evidence="1 2">UH-Slu-Lm8-n1</strain>
    </source>
</reference>
<dbReference type="Proteomes" id="UP000054485">
    <property type="component" value="Unassembled WGS sequence"/>
</dbReference>
<gene>
    <name evidence="1" type="ORF">CY34DRAFT_402945</name>
</gene>
<sequence>MVLHQNYTNLPLAGPSSKVIKGLLPDFHLSKHVEYRQAFLMACKKAPIPPQLILPILVLPHITLAALLHPLLQIYMPFSIASRHSSTTLDPISMQQLNFNNAQPAPSSLAVLVLS</sequence>
<dbReference type="HOGENOM" id="CLU_2110577_0_0_1"/>
<protein>
    <submittedName>
        <fullName evidence="1">Uncharacterized protein</fullName>
    </submittedName>
</protein>
<dbReference type="EMBL" id="KN835402">
    <property type="protein sequence ID" value="KIK38280.1"/>
    <property type="molecule type" value="Genomic_DNA"/>
</dbReference>
<organism evidence="1 2">
    <name type="scientific">Suillus luteus UH-Slu-Lm8-n1</name>
    <dbReference type="NCBI Taxonomy" id="930992"/>
    <lineage>
        <taxon>Eukaryota</taxon>
        <taxon>Fungi</taxon>
        <taxon>Dikarya</taxon>
        <taxon>Basidiomycota</taxon>
        <taxon>Agaricomycotina</taxon>
        <taxon>Agaricomycetes</taxon>
        <taxon>Agaricomycetidae</taxon>
        <taxon>Boletales</taxon>
        <taxon>Suillineae</taxon>
        <taxon>Suillaceae</taxon>
        <taxon>Suillus</taxon>
    </lineage>
</organism>
<keyword evidence="2" id="KW-1185">Reference proteome</keyword>
<proteinExistence type="predicted"/>